<evidence type="ECO:0000313" key="3">
    <source>
        <dbReference type="Proteomes" id="UP000283269"/>
    </source>
</evidence>
<organism evidence="2 3">
    <name type="scientific">Psilocybe cyanescens</name>
    <dbReference type="NCBI Taxonomy" id="93625"/>
    <lineage>
        <taxon>Eukaryota</taxon>
        <taxon>Fungi</taxon>
        <taxon>Dikarya</taxon>
        <taxon>Basidiomycota</taxon>
        <taxon>Agaricomycotina</taxon>
        <taxon>Agaricomycetes</taxon>
        <taxon>Agaricomycetidae</taxon>
        <taxon>Agaricales</taxon>
        <taxon>Agaricineae</taxon>
        <taxon>Strophariaceae</taxon>
        <taxon>Psilocybe</taxon>
    </lineage>
</organism>
<dbReference type="InParanoid" id="A0A409XSR4"/>
<evidence type="ECO:0000313" key="2">
    <source>
        <dbReference type="EMBL" id="PPQ93862.1"/>
    </source>
</evidence>
<dbReference type="Proteomes" id="UP000283269">
    <property type="component" value="Unassembled WGS sequence"/>
</dbReference>
<keyword evidence="3" id="KW-1185">Reference proteome</keyword>
<reference evidence="2 3" key="1">
    <citation type="journal article" date="2018" name="Evol. Lett.">
        <title>Horizontal gene cluster transfer increased hallucinogenic mushroom diversity.</title>
        <authorList>
            <person name="Reynolds H.T."/>
            <person name="Vijayakumar V."/>
            <person name="Gluck-Thaler E."/>
            <person name="Korotkin H.B."/>
            <person name="Matheny P.B."/>
            <person name="Slot J.C."/>
        </authorList>
    </citation>
    <scope>NUCLEOTIDE SEQUENCE [LARGE SCALE GENOMIC DNA]</scope>
    <source>
        <strain evidence="2 3">2631</strain>
    </source>
</reference>
<sequence length="149" mass="16811">MALSRIHLPSISLVLEEEPQWFIPEPESSVLIPIDYPPPMPNQRPPSYLMKPVNMDDEELEGDEHFAFVVHFPEGKRPVAQNHDVVGQSSKEKRPRTSRGFPGYKKTSPPSNTKIKHNISLLGGALRKLYPAKAITITSSCLLRKTIHH</sequence>
<proteinExistence type="predicted"/>
<name>A0A409XSR4_PSICY</name>
<protein>
    <submittedName>
        <fullName evidence="2">Uncharacterized protein</fullName>
    </submittedName>
</protein>
<accession>A0A409XSR4</accession>
<dbReference type="AlphaFoldDB" id="A0A409XSR4"/>
<comment type="caution">
    <text evidence="2">The sequence shown here is derived from an EMBL/GenBank/DDBJ whole genome shotgun (WGS) entry which is preliminary data.</text>
</comment>
<evidence type="ECO:0000256" key="1">
    <source>
        <dbReference type="SAM" id="MobiDB-lite"/>
    </source>
</evidence>
<feature type="region of interest" description="Disordered" evidence="1">
    <location>
        <begin position="79"/>
        <end position="115"/>
    </location>
</feature>
<dbReference type="EMBL" id="NHYD01000598">
    <property type="protein sequence ID" value="PPQ93862.1"/>
    <property type="molecule type" value="Genomic_DNA"/>
</dbReference>
<gene>
    <name evidence="2" type="ORF">CVT25_013571</name>
</gene>